<name>A0ABX6KTQ7_CHRGL</name>
<dbReference type="EMBL" id="CP050995">
    <property type="protein sequence ID" value="QIY91223.1"/>
    <property type="molecule type" value="Genomic_DNA"/>
</dbReference>
<dbReference type="NCBIfam" id="NF037970">
    <property type="entry name" value="vanZ_1"/>
    <property type="match status" value="1"/>
</dbReference>
<protein>
    <submittedName>
        <fullName evidence="3">VanZ family protein</fullName>
    </submittedName>
</protein>
<keyword evidence="1" id="KW-0472">Membrane</keyword>
<feature type="transmembrane region" description="Helical" evidence="1">
    <location>
        <begin position="111"/>
        <end position="128"/>
    </location>
</feature>
<sequence>MVQISLNYFLQKITKRSLDKISKIFSKILPIYWAFLTYMLLKPGQENHEYWFMFNGIDKVLHVSIFAALGFSFVATFPKIKFSYFFQIILIYAFLTEILQEEMGLGRSMETLDIVADAIGCLVGYYIYKVLAKHFF</sequence>
<dbReference type="Proteomes" id="UP000501570">
    <property type="component" value="Chromosome"/>
</dbReference>
<dbReference type="PANTHER" id="PTHR28008:SF1">
    <property type="entry name" value="DOMAIN PROTEIN, PUTATIVE (AFU_ORTHOLOGUE AFUA_3G10980)-RELATED"/>
    <property type="match status" value="1"/>
</dbReference>
<accession>A0ABX6KTQ7</accession>
<keyword evidence="4" id="KW-1185">Reference proteome</keyword>
<evidence type="ECO:0000256" key="1">
    <source>
        <dbReference type="SAM" id="Phobius"/>
    </source>
</evidence>
<dbReference type="PANTHER" id="PTHR28008">
    <property type="entry name" value="DOMAIN PROTEIN, PUTATIVE (AFU_ORTHOLOGUE AFUA_3G10980)-RELATED"/>
    <property type="match status" value="1"/>
</dbReference>
<gene>
    <name evidence="3" type="primary">vanZ</name>
    <name evidence="3" type="ORF">FOB44_11480</name>
</gene>
<dbReference type="InterPro" id="IPR006976">
    <property type="entry name" value="VanZ-like"/>
</dbReference>
<keyword evidence="1" id="KW-1133">Transmembrane helix</keyword>
<evidence type="ECO:0000313" key="3">
    <source>
        <dbReference type="EMBL" id="QIY91223.1"/>
    </source>
</evidence>
<reference evidence="3 4" key="1">
    <citation type="submission" date="2019-09" db="EMBL/GenBank/DDBJ databases">
        <title>FDA dAtabase for Regulatory Grade micrObial Sequences (FDA-ARGOS): Supporting development and validation of Infectious Disease Dx tests.</title>
        <authorList>
            <person name="Sciortino C."/>
            <person name="Tallon L."/>
            <person name="Sadzewicz L."/>
            <person name="Vavikolanu K."/>
            <person name="Mehta A."/>
            <person name="Aluvathingal J."/>
            <person name="Nadendla S."/>
            <person name="Nandy P."/>
            <person name="Geyer C."/>
            <person name="Yan Y."/>
            <person name="Sichtig H."/>
        </authorList>
    </citation>
    <scope>NUCLEOTIDE SEQUENCE [LARGE SCALE GENOMIC DNA]</scope>
    <source>
        <strain evidence="3 4">FDAARGOS_636</strain>
    </source>
</reference>
<feature type="transmembrane region" description="Helical" evidence="1">
    <location>
        <begin position="60"/>
        <end position="77"/>
    </location>
</feature>
<dbReference type="Pfam" id="PF04892">
    <property type="entry name" value="VanZ"/>
    <property type="match status" value="1"/>
</dbReference>
<organism evidence="3 4">
    <name type="scientific">Chryseobacterium gallinarum</name>
    <dbReference type="NCBI Taxonomy" id="1324352"/>
    <lineage>
        <taxon>Bacteria</taxon>
        <taxon>Pseudomonadati</taxon>
        <taxon>Bacteroidota</taxon>
        <taxon>Flavobacteriia</taxon>
        <taxon>Flavobacteriales</taxon>
        <taxon>Weeksellaceae</taxon>
        <taxon>Chryseobacterium group</taxon>
        <taxon>Chryseobacterium</taxon>
    </lineage>
</organism>
<evidence type="ECO:0000313" key="4">
    <source>
        <dbReference type="Proteomes" id="UP000501570"/>
    </source>
</evidence>
<keyword evidence="1" id="KW-0812">Transmembrane</keyword>
<feature type="transmembrane region" description="Helical" evidence="1">
    <location>
        <begin position="21"/>
        <end position="40"/>
    </location>
</feature>
<feature type="transmembrane region" description="Helical" evidence="1">
    <location>
        <begin position="82"/>
        <end position="99"/>
    </location>
</feature>
<feature type="domain" description="VanZ-like" evidence="2">
    <location>
        <begin position="39"/>
        <end position="131"/>
    </location>
</feature>
<evidence type="ECO:0000259" key="2">
    <source>
        <dbReference type="Pfam" id="PF04892"/>
    </source>
</evidence>
<proteinExistence type="predicted"/>